<evidence type="ECO:0000313" key="3">
    <source>
        <dbReference type="EnsemblMetazoa" id="Aqu2.1.23522_001"/>
    </source>
</evidence>
<protein>
    <recommendedName>
        <fullName evidence="2">Fibrinogen C-terminal domain-containing protein</fullName>
    </recommendedName>
</protein>
<accession>A0A1X7U6H0</accession>
<dbReference type="OMA" id="PTINCAQ"/>
<reference evidence="3" key="1">
    <citation type="submission" date="2017-05" db="UniProtKB">
        <authorList>
            <consortium name="EnsemblMetazoa"/>
        </authorList>
    </citation>
    <scope>IDENTIFICATION</scope>
</reference>
<dbReference type="Gene3D" id="3.90.215.10">
    <property type="entry name" value="Gamma Fibrinogen, chain A, domain 1"/>
    <property type="match status" value="1"/>
</dbReference>
<dbReference type="InterPro" id="IPR050373">
    <property type="entry name" value="Fibrinogen_C-term_domain"/>
</dbReference>
<dbReference type="Pfam" id="PF00147">
    <property type="entry name" value="Fibrinogen_C"/>
    <property type="match status" value="1"/>
</dbReference>
<dbReference type="InParanoid" id="A0A1X7U6H0"/>
<proteinExistence type="predicted"/>
<sequence>TFKIDKKSKFNSLAYHNGWRFSTRDNDNDESGSSCAQAHTGAWWYKNCAWSNLNGRYFKTATSTAKGNTWFHWINSYATLKFAEMKTRRNN</sequence>
<dbReference type="InterPro" id="IPR020837">
    <property type="entry name" value="Fibrinogen_CS"/>
</dbReference>
<feature type="domain" description="Fibrinogen C-terminal" evidence="2">
    <location>
        <begin position="1"/>
        <end position="91"/>
    </location>
</feature>
<dbReference type="PANTHER" id="PTHR19143">
    <property type="entry name" value="FIBRINOGEN/TENASCIN/ANGIOPOEITIN"/>
    <property type="match status" value="1"/>
</dbReference>
<dbReference type="SMART" id="SM00186">
    <property type="entry name" value="FBG"/>
    <property type="match status" value="1"/>
</dbReference>
<evidence type="ECO:0000256" key="1">
    <source>
        <dbReference type="ARBA" id="ARBA00023157"/>
    </source>
</evidence>
<dbReference type="PROSITE" id="PS51406">
    <property type="entry name" value="FIBRINOGEN_C_2"/>
    <property type="match status" value="1"/>
</dbReference>
<dbReference type="eggNOG" id="KOG2579">
    <property type="taxonomic scope" value="Eukaryota"/>
</dbReference>
<dbReference type="InterPro" id="IPR014716">
    <property type="entry name" value="Fibrinogen_a/b/g_C_1"/>
</dbReference>
<name>A0A1X7U6H0_AMPQE</name>
<evidence type="ECO:0000259" key="2">
    <source>
        <dbReference type="PROSITE" id="PS51406"/>
    </source>
</evidence>
<organism evidence="3">
    <name type="scientific">Amphimedon queenslandica</name>
    <name type="common">Sponge</name>
    <dbReference type="NCBI Taxonomy" id="400682"/>
    <lineage>
        <taxon>Eukaryota</taxon>
        <taxon>Metazoa</taxon>
        <taxon>Porifera</taxon>
        <taxon>Demospongiae</taxon>
        <taxon>Heteroscleromorpha</taxon>
        <taxon>Haplosclerida</taxon>
        <taxon>Niphatidae</taxon>
        <taxon>Amphimedon</taxon>
    </lineage>
</organism>
<keyword evidence="1" id="KW-1015">Disulfide bond</keyword>
<dbReference type="InterPro" id="IPR036056">
    <property type="entry name" value="Fibrinogen-like_C"/>
</dbReference>
<dbReference type="STRING" id="400682.A0A1X7U6H0"/>
<dbReference type="AlphaFoldDB" id="A0A1X7U6H0"/>
<dbReference type="GO" id="GO:0005615">
    <property type="term" value="C:extracellular space"/>
    <property type="evidence" value="ECO:0007669"/>
    <property type="project" value="TreeGrafter"/>
</dbReference>
<dbReference type="InterPro" id="IPR002181">
    <property type="entry name" value="Fibrinogen_a/b/g_C_dom"/>
</dbReference>
<dbReference type="PROSITE" id="PS00514">
    <property type="entry name" value="FIBRINOGEN_C_1"/>
    <property type="match status" value="1"/>
</dbReference>
<dbReference type="SUPFAM" id="SSF56496">
    <property type="entry name" value="Fibrinogen C-terminal domain-like"/>
    <property type="match status" value="1"/>
</dbReference>
<dbReference type="EnsemblMetazoa" id="Aqu2.1.23522_001">
    <property type="protein sequence ID" value="Aqu2.1.23522_001"/>
    <property type="gene ID" value="Aqu2.1.23522"/>
</dbReference>